<evidence type="ECO:0000256" key="5">
    <source>
        <dbReference type="ARBA" id="ARBA00022989"/>
    </source>
</evidence>
<sequence>MKRLSTITTDLIVLFFFLAQAVEGQVFDVSECGKTKGCWIPDDSLCYGGCSGMGVSYRILNDSFIGLELFFESSSSSGVYVAVGFSDDYFMGSESVIECSSIANEPVSMKFSYNGRYDDPEDNTNSRIDSNLYKNSNLGSYFTESVAKYENGTIYCKSTVKVSGLQGNDQVFKYDPATSYFLLLVNGKTSSGGLTHHDHDSTSPATYLHDLNIGLNKLHCGHEKGCAMPDACNGLGVSYKVVDDATIEFEIFGPVDSQTNVYAAVGFSNDAMMGNESVLECSMLSNQPLSMKLSYNNPRVGNQGPTNVRIDNEQTFRASYITNHRAFIQDNNLYCSATVKVSGNADPRVFKYNPLQPYYLLLASGKTNDAGLLVHAQKCVDSTAPVYLNQPQPFFDRSECEKSKACYIPDDCPEGCDAMIASYKFVGENQMLVELTARQTRQNRYVALGFSTNGRMGNASVIECSSMNGSLYSMKFSYNMVTDTSKTNLRVTSDVSSFISNQKVQIVDGNLYCSAVFNVAGHPTDPTVFKYDANQIYYLIIAEGPTAENTLNYHDMKAISSGRRLADVNPTPPPPPADNGSFDGTDCGTKKACFLPDGLAKFGVAYRLTSPTTMDLEMMLVSPTAQDVYIGLGFSNNGKMPNSDVIECSALSGQELSMKFSYNDNSPKNVRIPDEPTIRAQNIQNFQSSYHDGQVYCRATVNINGYGGNGEIFKYDSGTTYQLLLATGPTSGVGLLQHTTTKVSSSRKLDDVTAGSGAASASKLIIAHAILMVLAWFLFVPTAVLFARVLRSCWPTKKPMGLLIWFHVHRTSNLLAIAMMIAAFVLVLCDKDWKWAKPASSWGGKHAIIGLTALILAWLQPFISTLRCTPDNPRRPLFNYIHRAIGLVAITLATTAIAIASMHFTEKNHGVQLTLALVPIVVVLAVSVVFIIYDKFAEVNPRNIEKIRVFRQGVVYAALLLLLGVSIALEMFLVFRDLSFGHQPFLATTSSWKAKGPARLPQMCF</sequence>
<evidence type="ECO:0000313" key="12">
    <source>
        <dbReference type="Proteomes" id="UP000835052"/>
    </source>
</evidence>
<feature type="domain" description="DOMON" evidence="9">
    <location>
        <begin position="51"/>
        <end position="187"/>
    </location>
</feature>
<feature type="transmembrane region" description="Helical" evidence="7">
    <location>
        <begin position="884"/>
        <end position="904"/>
    </location>
</feature>
<dbReference type="OrthoDB" id="5813822at2759"/>
<evidence type="ECO:0000256" key="4">
    <source>
        <dbReference type="ARBA" id="ARBA00022982"/>
    </source>
</evidence>
<keyword evidence="8" id="KW-0732">Signal</keyword>
<feature type="domain" description="DOMON" evidence="9">
    <location>
        <begin position="600"/>
        <end position="728"/>
    </location>
</feature>
<feature type="transmembrane region" description="Helical" evidence="7">
    <location>
        <begin position="802"/>
        <end position="826"/>
    </location>
</feature>
<feature type="signal peptide" evidence="8">
    <location>
        <begin position="1"/>
        <end position="24"/>
    </location>
</feature>
<dbReference type="EMBL" id="CAJGYM010000040">
    <property type="protein sequence ID" value="CAD6193965.1"/>
    <property type="molecule type" value="Genomic_DNA"/>
</dbReference>
<dbReference type="PROSITE" id="PS50939">
    <property type="entry name" value="CYTOCHROME_B561"/>
    <property type="match status" value="1"/>
</dbReference>
<evidence type="ECO:0000256" key="1">
    <source>
        <dbReference type="ARBA" id="ARBA00004370"/>
    </source>
</evidence>
<reference evidence="11" key="1">
    <citation type="submission" date="2020-10" db="EMBL/GenBank/DDBJ databases">
        <authorList>
            <person name="Kikuchi T."/>
        </authorList>
    </citation>
    <scope>NUCLEOTIDE SEQUENCE</scope>
    <source>
        <strain evidence="11">NKZ352</strain>
    </source>
</reference>
<feature type="transmembrane region" description="Helical" evidence="7">
    <location>
        <begin position="846"/>
        <end position="863"/>
    </location>
</feature>
<organism evidence="11 12">
    <name type="scientific">Caenorhabditis auriculariae</name>
    <dbReference type="NCBI Taxonomy" id="2777116"/>
    <lineage>
        <taxon>Eukaryota</taxon>
        <taxon>Metazoa</taxon>
        <taxon>Ecdysozoa</taxon>
        <taxon>Nematoda</taxon>
        <taxon>Chromadorea</taxon>
        <taxon>Rhabditida</taxon>
        <taxon>Rhabditina</taxon>
        <taxon>Rhabditomorpha</taxon>
        <taxon>Rhabditoidea</taxon>
        <taxon>Rhabditidae</taxon>
        <taxon>Peloderinae</taxon>
        <taxon>Caenorhabditis</taxon>
    </lineage>
</organism>
<dbReference type="AlphaFoldDB" id="A0A8S1HFD6"/>
<name>A0A8S1HFD6_9PELO</name>
<dbReference type="CDD" id="cd08760">
    <property type="entry name" value="Cyt_b561_FRRS1_like"/>
    <property type="match status" value="1"/>
</dbReference>
<dbReference type="PROSITE" id="PS50836">
    <property type="entry name" value="DOMON"/>
    <property type="match status" value="4"/>
</dbReference>
<dbReference type="GO" id="GO:0099072">
    <property type="term" value="P:regulation of postsynaptic membrane neurotransmitter receptor levels"/>
    <property type="evidence" value="ECO:0007669"/>
    <property type="project" value="TreeGrafter"/>
</dbReference>
<evidence type="ECO:0000256" key="8">
    <source>
        <dbReference type="SAM" id="SignalP"/>
    </source>
</evidence>
<evidence type="ECO:0000256" key="7">
    <source>
        <dbReference type="SAM" id="Phobius"/>
    </source>
</evidence>
<feature type="chain" id="PRO_5035796821" description="Cytochrome b561 domain-containing protein" evidence="8">
    <location>
        <begin position="25"/>
        <end position="1005"/>
    </location>
</feature>
<keyword evidence="2" id="KW-0813">Transport</keyword>
<evidence type="ECO:0000256" key="3">
    <source>
        <dbReference type="ARBA" id="ARBA00022692"/>
    </source>
</evidence>
<keyword evidence="12" id="KW-1185">Reference proteome</keyword>
<feature type="domain" description="DOMON" evidence="9">
    <location>
        <begin position="417"/>
        <end position="544"/>
    </location>
</feature>
<dbReference type="SMART" id="SM00665">
    <property type="entry name" value="B561"/>
    <property type="match status" value="1"/>
</dbReference>
<dbReference type="Pfam" id="PF03188">
    <property type="entry name" value="Cytochrom_B561"/>
    <property type="match status" value="1"/>
</dbReference>
<feature type="domain" description="DOMON" evidence="9">
    <location>
        <begin position="233"/>
        <end position="365"/>
    </location>
</feature>
<evidence type="ECO:0000259" key="10">
    <source>
        <dbReference type="PROSITE" id="PS50939"/>
    </source>
</evidence>
<protein>
    <recommendedName>
        <fullName evidence="13">Cytochrome b561 domain-containing protein</fullName>
    </recommendedName>
</protein>
<dbReference type="InterPro" id="IPR006593">
    <property type="entry name" value="Cyt_b561/ferric_Rdtase_TM"/>
</dbReference>
<keyword evidence="5 7" id="KW-1133">Transmembrane helix</keyword>
<accession>A0A8S1HFD6</accession>
<evidence type="ECO:0000256" key="2">
    <source>
        <dbReference type="ARBA" id="ARBA00022448"/>
    </source>
</evidence>
<proteinExistence type="predicted"/>
<evidence type="ECO:0000256" key="6">
    <source>
        <dbReference type="ARBA" id="ARBA00023136"/>
    </source>
</evidence>
<keyword evidence="6 7" id="KW-0472">Membrane</keyword>
<dbReference type="InterPro" id="IPR042789">
    <property type="entry name" value="FRRS1L"/>
</dbReference>
<feature type="transmembrane region" description="Helical" evidence="7">
    <location>
        <begin position="765"/>
        <end position="790"/>
    </location>
</feature>
<dbReference type="PANTHER" id="PTHR46902">
    <property type="entry name" value="DOMON DOMAIN-CONTAINING PROTEIN FRRS1L"/>
    <property type="match status" value="1"/>
</dbReference>
<comment type="caution">
    <text evidence="11">The sequence shown here is derived from an EMBL/GenBank/DDBJ whole genome shotgun (WGS) entry which is preliminary data.</text>
</comment>
<evidence type="ECO:0000313" key="11">
    <source>
        <dbReference type="EMBL" id="CAD6193965.1"/>
    </source>
</evidence>
<keyword evidence="3 7" id="KW-0812">Transmembrane</keyword>
<dbReference type="GO" id="GO:1900449">
    <property type="term" value="P:regulation of glutamate receptor signaling pathway"/>
    <property type="evidence" value="ECO:0007669"/>
    <property type="project" value="InterPro"/>
</dbReference>
<feature type="domain" description="Cytochrome b561" evidence="10">
    <location>
        <begin position="732"/>
        <end position="940"/>
    </location>
</feature>
<dbReference type="Proteomes" id="UP000835052">
    <property type="component" value="Unassembled WGS sequence"/>
</dbReference>
<dbReference type="InterPro" id="IPR005018">
    <property type="entry name" value="DOMON_domain"/>
</dbReference>
<dbReference type="GO" id="GO:0016020">
    <property type="term" value="C:membrane"/>
    <property type="evidence" value="ECO:0007669"/>
    <property type="project" value="UniProtKB-SubCell"/>
</dbReference>
<gene>
    <name evidence="11" type="ORF">CAUJ_LOCUS9884</name>
</gene>
<dbReference type="SMART" id="SM00664">
    <property type="entry name" value="DoH"/>
    <property type="match status" value="4"/>
</dbReference>
<feature type="transmembrane region" description="Helical" evidence="7">
    <location>
        <begin position="910"/>
        <end position="933"/>
    </location>
</feature>
<dbReference type="Gene3D" id="1.20.120.1770">
    <property type="match status" value="1"/>
</dbReference>
<feature type="transmembrane region" description="Helical" evidence="7">
    <location>
        <begin position="954"/>
        <end position="975"/>
    </location>
</feature>
<evidence type="ECO:0008006" key="13">
    <source>
        <dbReference type="Google" id="ProtNLM"/>
    </source>
</evidence>
<dbReference type="PANTHER" id="PTHR46902:SF1">
    <property type="entry name" value="DOMON DOMAIN-CONTAINING PROTEIN FRRS1L"/>
    <property type="match status" value="1"/>
</dbReference>
<comment type="subcellular location">
    <subcellularLocation>
        <location evidence="1">Membrane</location>
    </subcellularLocation>
</comment>
<keyword evidence="4" id="KW-0249">Electron transport</keyword>
<evidence type="ECO:0000259" key="9">
    <source>
        <dbReference type="PROSITE" id="PS50836"/>
    </source>
</evidence>
<dbReference type="Pfam" id="PF03351">
    <property type="entry name" value="DOMON"/>
    <property type="match status" value="4"/>
</dbReference>